<evidence type="ECO:0000313" key="1">
    <source>
        <dbReference type="EMBL" id="EGG15017.1"/>
    </source>
</evidence>
<gene>
    <name evidence="1" type="ORF">DFA_09839</name>
</gene>
<dbReference type="Proteomes" id="UP000007797">
    <property type="component" value="Unassembled WGS sequence"/>
</dbReference>
<dbReference type="AlphaFoldDB" id="F4QAV8"/>
<name>F4QAV8_CACFS</name>
<dbReference type="EMBL" id="GL883026">
    <property type="protein sequence ID" value="EGG15017.1"/>
    <property type="molecule type" value="Genomic_DNA"/>
</dbReference>
<reference evidence="2" key="1">
    <citation type="journal article" date="2011" name="Genome Res.">
        <title>Phylogeny-wide analysis of social amoeba genomes highlights ancient origins for complex intercellular communication.</title>
        <authorList>
            <person name="Heidel A.J."/>
            <person name="Lawal H.M."/>
            <person name="Felder M."/>
            <person name="Schilde C."/>
            <person name="Helps N.R."/>
            <person name="Tunggal B."/>
            <person name="Rivero F."/>
            <person name="John U."/>
            <person name="Schleicher M."/>
            <person name="Eichinger L."/>
            <person name="Platzer M."/>
            <person name="Noegel A.A."/>
            <person name="Schaap P."/>
            <person name="Gloeckner G."/>
        </authorList>
    </citation>
    <scope>NUCLEOTIDE SEQUENCE [LARGE SCALE GENOMIC DNA]</scope>
    <source>
        <strain evidence="2">SH3</strain>
    </source>
</reference>
<protein>
    <submittedName>
        <fullName evidence="1">Uncharacterized protein</fullName>
    </submittedName>
</protein>
<dbReference type="GeneID" id="14867752"/>
<proteinExistence type="predicted"/>
<evidence type="ECO:0000313" key="2">
    <source>
        <dbReference type="Proteomes" id="UP000007797"/>
    </source>
</evidence>
<dbReference type="RefSeq" id="XP_004351737.1">
    <property type="nucleotide sequence ID" value="XM_004351685.1"/>
</dbReference>
<keyword evidence="2" id="KW-1185">Reference proteome</keyword>
<dbReference type="KEGG" id="dfa:DFA_09839"/>
<accession>F4QAV8</accession>
<organism evidence="1 2">
    <name type="scientific">Cavenderia fasciculata</name>
    <name type="common">Slime mold</name>
    <name type="synonym">Dictyostelium fasciculatum</name>
    <dbReference type="NCBI Taxonomy" id="261658"/>
    <lineage>
        <taxon>Eukaryota</taxon>
        <taxon>Amoebozoa</taxon>
        <taxon>Evosea</taxon>
        <taxon>Eumycetozoa</taxon>
        <taxon>Dictyostelia</taxon>
        <taxon>Acytosteliales</taxon>
        <taxon>Cavenderiaceae</taxon>
        <taxon>Cavenderia</taxon>
    </lineage>
</organism>
<sequence>MSSHFFRNRYDDDLMFDDMDDDMTDPMQEPKVIVHQDFFNNFEDDIDEDELIDNTNK</sequence>